<proteinExistence type="predicted"/>
<feature type="region of interest" description="Disordered" evidence="4">
    <location>
        <begin position="327"/>
        <end position="408"/>
    </location>
</feature>
<evidence type="ECO:0000256" key="4">
    <source>
        <dbReference type="SAM" id="MobiDB-lite"/>
    </source>
</evidence>
<dbReference type="GO" id="GO:0004672">
    <property type="term" value="F:protein kinase activity"/>
    <property type="evidence" value="ECO:0007669"/>
    <property type="project" value="InterPro"/>
</dbReference>
<dbReference type="InterPro" id="IPR036770">
    <property type="entry name" value="Ankyrin_rpt-contain_sf"/>
</dbReference>
<evidence type="ECO:0000256" key="1">
    <source>
        <dbReference type="ARBA" id="ARBA00022737"/>
    </source>
</evidence>
<dbReference type="InterPro" id="IPR002110">
    <property type="entry name" value="Ankyrin_rpt"/>
</dbReference>
<accession>A0A8K0W7T7</accession>
<reference evidence="6" key="1">
    <citation type="journal article" date="2021" name="Nat. Commun.">
        <title>Genetic determinants of endophytism in the Arabidopsis root mycobiome.</title>
        <authorList>
            <person name="Mesny F."/>
            <person name="Miyauchi S."/>
            <person name="Thiergart T."/>
            <person name="Pickel B."/>
            <person name="Atanasova L."/>
            <person name="Karlsson M."/>
            <person name="Huettel B."/>
            <person name="Barry K.W."/>
            <person name="Haridas S."/>
            <person name="Chen C."/>
            <person name="Bauer D."/>
            <person name="Andreopoulos W."/>
            <person name="Pangilinan J."/>
            <person name="LaButti K."/>
            <person name="Riley R."/>
            <person name="Lipzen A."/>
            <person name="Clum A."/>
            <person name="Drula E."/>
            <person name="Henrissat B."/>
            <person name="Kohler A."/>
            <person name="Grigoriev I.V."/>
            <person name="Martin F.M."/>
            <person name="Hacquard S."/>
        </authorList>
    </citation>
    <scope>NUCLEOTIDE SEQUENCE</scope>
    <source>
        <strain evidence="6">MPI-SDFR-AT-0068</strain>
    </source>
</reference>
<sequence length="733" mass="81779">MDDDLPDLVRDYKLKTWYDGAVTIHEHNDPNAPPLSPPRQERWKKVRTIGHGGQGEIVLETCIDGSRNFTERAVKKIRFHNNDTKQRYQRELATMIKFSHDKYSKYFVKSLGWFVSSSKLYIAMEYFPAGDLYNYVQTYQHLPEDDGRQIASQLLSGLSLMHSEGFSHRDIKPQNVLIHQHPKGSPSGAWWVKLADFGISKRMDTDTNLTIISIGTAAYMAPELCRSDYPSCLTNDYRAADIWALGITIFFVLTNTVPFQDKTSTMMYAKNHGEPFPHAPLDGFQVSQDGQAFIREAITPRPEARLELREAMTHVWIESLLPTIQAPGVGSRPSTISSGRSSFDNPKGLTTEMSTLATRSTSEDFRTVRQSEHQTSPHDKSDTTVIESETKDSHLEPEEQSKKTDSPVLNQADVAWNQFITSAFDKSAEKIDAAFYGHGRNSMPLHHHEDREARLAKFLMEFQERRINVLGGKARTPFIWAAINGEATLTETLISEGADLEELDDQRMTPLYHAVQHGHWPVAKLLLEKGANVEGVKLLLDSGANIEAKTLIGYAPLVEQGSAMPYTPLIRAVWHSHETIVKLLLDSGANIEAKSKDWWPLAAAVQKGQESVIKLLLDRGANVEAKDGTGCTPLILSVSYGHEIIVKLLLGNRANIEAKDNTGQTPLMTAAMFGYGHIVEILLDSGANIEAKDNQGMTALIKAERTGFNSIGEMLLQKGAKKGMGYYNNSRTT</sequence>
<protein>
    <submittedName>
        <fullName evidence="6">Ankyrin repeat-containing domain protein</fullName>
    </submittedName>
</protein>
<feature type="repeat" description="ANK" evidence="3">
    <location>
        <begin position="629"/>
        <end position="661"/>
    </location>
</feature>
<dbReference type="AlphaFoldDB" id="A0A8K0W7T7"/>
<evidence type="ECO:0000256" key="2">
    <source>
        <dbReference type="ARBA" id="ARBA00023043"/>
    </source>
</evidence>
<feature type="repeat" description="ANK" evidence="3">
    <location>
        <begin position="600"/>
        <end position="628"/>
    </location>
</feature>
<dbReference type="Pfam" id="PF00069">
    <property type="entry name" value="Pkinase"/>
    <property type="match status" value="1"/>
</dbReference>
<keyword evidence="7" id="KW-1185">Reference proteome</keyword>
<dbReference type="SMART" id="SM00220">
    <property type="entry name" value="S_TKc"/>
    <property type="match status" value="1"/>
</dbReference>
<evidence type="ECO:0000313" key="7">
    <source>
        <dbReference type="Proteomes" id="UP000813427"/>
    </source>
</evidence>
<evidence type="ECO:0000259" key="5">
    <source>
        <dbReference type="PROSITE" id="PS50011"/>
    </source>
</evidence>
<feature type="repeat" description="ANK" evidence="3">
    <location>
        <begin position="564"/>
        <end position="596"/>
    </location>
</feature>
<feature type="compositionally biased region" description="Basic and acidic residues" evidence="4">
    <location>
        <begin position="361"/>
        <end position="405"/>
    </location>
</feature>
<dbReference type="OrthoDB" id="20872at2759"/>
<dbReference type="Pfam" id="PF12796">
    <property type="entry name" value="Ank_2"/>
    <property type="match status" value="2"/>
</dbReference>
<keyword evidence="1" id="KW-0677">Repeat</keyword>
<dbReference type="PROSITE" id="PS50011">
    <property type="entry name" value="PROTEIN_KINASE_DOM"/>
    <property type="match status" value="1"/>
</dbReference>
<dbReference type="InterPro" id="IPR011009">
    <property type="entry name" value="Kinase-like_dom_sf"/>
</dbReference>
<dbReference type="InterPro" id="IPR008271">
    <property type="entry name" value="Ser/Thr_kinase_AS"/>
</dbReference>
<feature type="repeat" description="ANK" evidence="3">
    <location>
        <begin position="506"/>
        <end position="538"/>
    </location>
</feature>
<feature type="repeat" description="ANK" evidence="3">
    <location>
        <begin position="662"/>
        <end position="694"/>
    </location>
</feature>
<dbReference type="Pfam" id="PF00023">
    <property type="entry name" value="Ank"/>
    <property type="match status" value="2"/>
</dbReference>
<feature type="domain" description="Protein kinase" evidence="5">
    <location>
        <begin position="43"/>
        <end position="317"/>
    </location>
</feature>
<dbReference type="GO" id="GO:0005524">
    <property type="term" value="F:ATP binding"/>
    <property type="evidence" value="ECO:0007669"/>
    <property type="project" value="InterPro"/>
</dbReference>
<dbReference type="PANTHER" id="PTHR24198">
    <property type="entry name" value="ANKYRIN REPEAT AND PROTEIN KINASE DOMAIN-CONTAINING PROTEIN"/>
    <property type="match status" value="1"/>
</dbReference>
<dbReference type="Gene3D" id="1.10.510.10">
    <property type="entry name" value="Transferase(Phosphotransferase) domain 1"/>
    <property type="match status" value="1"/>
</dbReference>
<dbReference type="PROSITE" id="PS50088">
    <property type="entry name" value="ANK_REPEAT"/>
    <property type="match status" value="6"/>
</dbReference>
<comment type="caution">
    <text evidence="6">The sequence shown here is derived from an EMBL/GenBank/DDBJ whole genome shotgun (WGS) entry which is preliminary data.</text>
</comment>
<dbReference type="PROSITE" id="PS00108">
    <property type="entry name" value="PROTEIN_KINASE_ST"/>
    <property type="match status" value="1"/>
</dbReference>
<dbReference type="SUPFAM" id="SSF56112">
    <property type="entry name" value="Protein kinase-like (PK-like)"/>
    <property type="match status" value="1"/>
</dbReference>
<dbReference type="PROSITE" id="PS50297">
    <property type="entry name" value="ANK_REP_REGION"/>
    <property type="match status" value="6"/>
</dbReference>
<organism evidence="6 7">
    <name type="scientific">Fusarium tricinctum</name>
    <dbReference type="NCBI Taxonomy" id="61284"/>
    <lineage>
        <taxon>Eukaryota</taxon>
        <taxon>Fungi</taxon>
        <taxon>Dikarya</taxon>
        <taxon>Ascomycota</taxon>
        <taxon>Pezizomycotina</taxon>
        <taxon>Sordariomycetes</taxon>
        <taxon>Hypocreomycetidae</taxon>
        <taxon>Hypocreales</taxon>
        <taxon>Nectriaceae</taxon>
        <taxon>Fusarium</taxon>
        <taxon>Fusarium tricinctum species complex</taxon>
    </lineage>
</organism>
<evidence type="ECO:0000256" key="3">
    <source>
        <dbReference type="PROSITE-ProRule" id="PRU00023"/>
    </source>
</evidence>
<name>A0A8K0W7T7_9HYPO</name>
<dbReference type="PANTHER" id="PTHR24198:SF165">
    <property type="entry name" value="ANKYRIN REPEAT-CONTAINING PROTEIN-RELATED"/>
    <property type="match status" value="1"/>
</dbReference>
<dbReference type="SMART" id="SM00248">
    <property type="entry name" value="ANK"/>
    <property type="match status" value="7"/>
</dbReference>
<keyword evidence="2 3" id="KW-0040">ANK repeat</keyword>
<feature type="compositionally biased region" description="Low complexity" evidence="4">
    <location>
        <begin position="330"/>
        <end position="342"/>
    </location>
</feature>
<dbReference type="InterPro" id="IPR000719">
    <property type="entry name" value="Prot_kinase_dom"/>
</dbReference>
<dbReference type="Gene3D" id="1.25.40.20">
    <property type="entry name" value="Ankyrin repeat-containing domain"/>
    <property type="match status" value="4"/>
</dbReference>
<dbReference type="SUPFAM" id="SSF48403">
    <property type="entry name" value="Ankyrin repeat"/>
    <property type="match status" value="1"/>
</dbReference>
<dbReference type="Proteomes" id="UP000813427">
    <property type="component" value="Unassembled WGS sequence"/>
</dbReference>
<evidence type="ECO:0000313" key="6">
    <source>
        <dbReference type="EMBL" id="KAH7235467.1"/>
    </source>
</evidence>
<feature type="compositionally biased region" description="Polar residues" evidence="4">
    <location>
        <begin position="351"/>
        <end position="360"/>
    </location>
</feature>
<gene>
    <name evidence="6" type="ORF">BKA59DRAFT_503390</name>
</gene>
<feature type="repeat" description="ANK" evidence="3">
    <location>
        <begin position="473"/>
        <end position="505"/>
    </location>
</feature>
<dbReference type="EMBL" id="JAGPXF010000007">
    <property type="protein sequence ID" value="KAH7235467.1"/>
    <property type="molecule type" value="Genomic_DNA"/>
</dbReference>